<dbReference type="EMBL" id="CP021434">
    <property type="protein sequence ID" value="ARU60638.1"/>
    <property type="molecule type" value="Genomic_DNA"/>
</dbReference>
<gene>
    <name evidence="1" type="ORF">CBW65_05720</name>
</gene>
<dbReference type="RefSeq" id="WP_087456029.1">
    <property type="nucleotide sequence ID" value="NZ_CP021434.1"/>
</dbReference>
<protein>
    <recommendedName>
        <fullName evidence="3">DUF4435 domain-containing protein</fullName>
    </recommendedName>
</protein>
<sequence length="149" mass="17654">MSKYTNKIRRHIRETYLANREKKVLLVEGDGDVSSYQNLFRKQLGETWEEHWHVEPVSGKRNVLAILDSEPEWFGIVDKDAWQEDEIANQASESDQITQWVHGKQFFTNRVHTVLTRYLGQTQEKKLKDQLWQTLPIPADWAPLWVHIN</sequence>
<dbReference type="OrthoDB" id="63946at2"/>
<evidence type="ECO:0000313" key="2">
    <source>
        <dbReference type="Proteomes" id="UP000195437"/>
    </source>
</evidence>
<dbReference type="AlphaFoldDB" id="A0A1Y0IJI8"/>
<name>A0A1Y0IJI8_9BACL</name>
<dbReference type="KEGG" id="tum:CBW65_05720"/>
<evidence type="ECO:0008006" key="3">
    <source>
        <dbReference type="Google" id="ProtNLM"/>
    </source>
</evidence>
<organism evidence="1 2">
    <name type="scientific">Tumebacillus avium</name>
    <dbReference type="NCBI Taxonomy" id="1903704"/>
    <lineage>
        <taxon>Bacteria</taxon>
        <taxon>Bacillati</taxon>
        <taxon>Bacillota</taxon>
        <taxon>Bacilli</taxon>
        <taxon>Bacillales</taxon>
        <taxon>Alicyclobacillaceae</taxon>
        <taxon>Tumebacillus</taxon>
    </lineage>
</organism>
<keyword evidence="2" id="KW-1185">Reference proteome</keyword>
<evidence type="ECO:0000313" key="1">
    <source>
        <dbReference type="EMBL" id="ARU60638.1"/>
    </source>
</evidence>
<dbReference type="Proteomes" id="UP000195437">
    <property type="component" value="Chromosome"/>
</dbReference>
<accession>A0A1Y0IJI8</accession>
<proteinExistence type="predicted"/>
<reference evidence="2" key="1">
    <citation type="submission" date="2017-05" db="EMBL/GenBank/DDBJ databases">
        <authorList>
            <person name="Sung H."/>
        </authorList>
    </citation>
    <scope>NUCLEOTIDE SEQUENCE [LARGE SCALE GENOMIC DNA]</scope>
    <source>
        <strain evidence="2">AR23208</strain>
    </source>
</reference>